<organism evidence="3 4">
    <name type="scientific">Gibberella nygamai</name>
    <name type="common">Bean root rot disease fungus</name>
    <name type="synonym">Fusarium nygamai</name>
    <dbReference type="NCBI Taxonomy" id="42673"/>
    <lineage>
        <taxon>Eukaryota</taxon>
        <taxon>Fungi</taxon>
        <taxon>Dikarya</taxon>
        <taxon>Ascomycota</taxon>
        <taxon>Pezizomycotina</taxon>
        <taxon>Sordariomycetes</taxon>
        <taxon>Hypocreomycetidae</taxon>
        <taxon>Hypocreales</taxon>
        <taxon>Nectriaceae</taxon>
        <taxon>Fusarium</taxon>
        <taxon>Fusarium fujikuroi species complex</taxon>
    </lineage>
</organism>
<accession>A0A2K0VZM6</accession>
<dbReference type="Proteomes" id="UP000236664">
    <property type="component" value="Unassembled WGS sequence"/>
</dbReference>
<evidence type="ECO:0000313" key="4">
    <source>
        <dbReference type="Proteomes" id="UP000236664"/>
    </source>
</evidence>
<proteinExistence type="predicted"/>
<sequence length="275" mass="31644">MSSLVPQRRQPDIFASFPKLPTELRLMIWELALDQPRHTVHVYPLGDDPSSYGPNPEPISRPTLNFILKKEYDLCMKPTGEISDHDEKGKDRGMSRACRESREVRKKNIKGTFESYFDNPFTAKLTSVLNADIIHLVRVPYPLDEIVTMGIKPGQILTEKVCRAIKSENVFLIDIKRPLHRMSARLAVWRFADWFAPLGRVFLVHYGLKRSRPIEPGASVPDVILEENGRRFVKVRMDGAGWENDVPGQETQRVRYLIPDGYRSRFHIAACEYIV</sequence>
<dbReference type="Pfam" id="PF20150">
    <property type="entry name" value="2EXR"/>
    <property type="match status" value="1"/>
</dbReference>
<feature type="region of interest" description="Disordered" evidence="1">
    <location>
        <begin position="81"/>
        <end position="101"/>
    </location>
</feature>
<evidence type="ECO:0000256" key="1">
    <source>
        <dbReference type="SAM" id="MobiDB-lite"/>
    </source>
</evidence>
<feature type="compositionally biased region" description="Basic and acidic residues" evidence="1">
    <location>
        <begin position="82"/>
        <end position="101"/>
    </location>
</feature>
<dbReference type="OrthoDB" id="3557569at2759"/>
<evidence type="ECO:0000313" key="3">
    <source>
        <dbReference type="EMBL" id="PNP75476.1"/>
    </source>
</evidence>
<dbReference type="InterPro" id="IPR045518">
    <property type="entry name" value="2EXR"/>
</dbReference>
<evidence type="ECO:0000259" key="2">
    <source>
        <dbReference type="Pfam" id="PF20150"/>
    </source>
</evidence>
<dbReference type="EMBL" id="MTQA01000169">
    <property type="protein sequence ID" value="PNP75476.1"/>
    <property type="molecule type" value="Genomic_DNA"/>
</dbReference>
<dbReference type="AlphaFoldDB" id="A0A2K0VZM6"/>
<feature type="domain" description="2EXR" evidence="2">
    <location>
        <begin position="14"/>
        <end position="110"/>
    </location>
</feature>
<comment type="caution">
    <text evidence="3">The sequence shown here is derived from an EMBL/GenBank/DDBJ whole genome shotgun (WGS) entry which is preliminary data.</text>
</comment>
<reference evidence="3 4" key="1">
    <citation type="submission" date="2017-06" db="EMBL/GenBank/DDBJ databases">
        <title>Genome of Fusarium nygamai isolate CS10214.</title>
        <authorList>
            <person name="Gardiner D.M."/>
            <person name="Obanor F."/>
            <person name="Kazan K."/>
        </authorList>
    </citation>
    <scope>NUCLEOTIDE SEQUENCE [LARGE SCALE GENOMIC DNA]</scope>
    <source>
        <strain evidence="3 4">CS10214</strain>
    </source>
</reference>
<gene>
    <name evidence="3" type="ORF">FNYG_11280</name>
</gene>
<protein>
    <recommendedName>
        <fullName evidence="2">2EXR domain-containing protein</fullName>
    </recommendedName>
</protein>
<keyword evidence="4" id="KW-1185">Reference proteome</keyword>
<name>A0A2K0VZM6_GIBNY</name>